<feature type="transmembrane region" description="Helical" evidence="1">
    <location>
        <begin position="174"/>
        <end position="197"/>
    </location>
</feature>
<feature type="transmembrane region" description="Helical" evidence="1">
    <location>
        <begin position="103"/>
        <end position="124"/>
    </location>
</feature>
<feature type="transmembrane region" description="Helical" evidence="1">
    <location>
        <begin position="269"/>
        <end position="289"/>
    </location>
</feature>
<dbReference type="EMBL" id="JAPDDS010000009">
    <property type="protein sequence ID" value="MCW1886275.1"/>
    <property type="molecule type" value="Genomic_DNA"/>
</dbReference>
<proteinExistence type="predicted"/>
<keyword evidence="1" id="KW-1133">Transmembrane helix</keyword>
<organism evidence="2 3">
    <name type="scientific">Luteolibacter flavescens</name>
    <dbReference type="NCBI Taxonomy" id="1859460"/>
    <lineage>
        <taxon>Bacteria</taxon>
        <taxon>Pseudomonadati</taxon>
        <taxon>Verrucomicrobiota</taxon>
        <taxon>Verrucomicrobiia</taxon>
        <taxon>Verrucomicrobiales</taxon>
        <taxon>Verrucomicrobiaceae</taxon>
        <taxon>Luteolibacter</taxon>
    </lineage>
</organism>
<gene>
    <name evidence="2" type="ORF">OKA04_16175</name>
</gene>
<name>A0ABT3FRS3_9BACT</name>
<dbReference type="RefSeq" id="WP_264502232.1">
    <property type="nucleotide sequence ID" value="NZ_JAPDDS010000009.1"/>
</dbReference>
<dbReference type="PANTHER" id="PTHR35337">
    <property type="entry name" value="SLR1478 PROTEIN"/>
    <property type="match status" value="1"/>
</dbReference>
<feature type="transmembrane region" description="Helical" evidence="1">
    <location>
        <begin position="295"/>
        <end position="315"/>
    </location>
</feature>
<dbReference type="InterPro" id="IPR002798">
    <property type="entry name" value="SpoIIM-like"/>
</dbReference>
<dbReference type="PANTHER" id="PTHR35337:SF1">
    <property type="entry name" value="SLR1478 PROTEIN"/>
    <property type="match status" value="1"/>
</dbReference>
<reference evidence="2 3" key="1">
    <citation type="submission" date="2022-10" db="EMBL/GenBank/DDBJ databases">
        <title>Luteolibacter flavescens strain MCCC 1K03193, whole genome shotgun sequencing project.</title>
        <authorList>
            <person name="Zhao G."/>
            <person name="Shen L."/>
        </authorList>
    </citation>
    <scope>NUCLEOTIDE SEQUENCE [LARGE SCALE GENOMIC DNA]</scope>
    <source>
        <strain evidence="2 3">MCCC 1K03193</strain>
    </source>
</reference>
<keyword evidence="3" id="KW-1185">Reference proteome</keyword>
<dbReference type="Proteomes" id="UP001207930">
    <property type="component" value="Unassembled WGS sequence"/>
</dbReference>
<evidence type="ECO:0000313" key="3">
    <source>
        <dbReference type="Proteomes" id="UP001207930"/>
    </source>
</evidence>
<evidence type="ECO:0000256" key="1">
    <source>
        <dbReference type="SAM" id="Phobius"/>
    </source>
</evidence>
<comment type="caution">
    <text evidence="2">The sequence shown here is derived from an EMBL/GenBank/DDBJ whole genome shotgun (WGS) entry which is preliminary data.</text>
</comment>
<accession>A0ABT3FRS3</accession>
<dbReference type="Pfam" id="PF01944">
    <property type="entry name" value="SpoIIM"/>
    <property type="match status" value="1"/>
</dbReference>
<keyword evidence="1" id="KW-0812">Transmembrane</keyword>
<sequence>MSPGSFEERRAAEWVELDRLITSVEKGKPVEGVDELPRRFREACSDLALARHRMYAGHLIERLNALVIRGHKLLYRSRKHGWQTALRFAVAGFPQIVRKEWRLFWLCNALFWIPFFAMMASAWFDIDWIRSAIGQQGMASMESMYGGKEEQISHLREEFGSNFMMFGFYIRNNVGIDFQIFAGGIAACVGTIFFLVYNGIHIGASAGYVHYACNPESFWTFVAGHSSYELLGMVVAGMAGMRLGLGVLKPGRLPRSRAIAEAGKQALPLLLGAAVMTGMAAVVEGFWSAQPMDSGVKYAVGIAGWVLHAVYFLALGRGTRAA</sequence>
<evidence type="ECO:0000313" key="2">
    <source>
        <dbReference type="EMBL" id="MCW1886275.1"/>
    </source>
</evidence>
<keyword evidence="1" id="KW-0472">Membrane</keyword>
<protein>
    <submittedName>
        <fullName evidence="2">Stage II sporulation protein M</fullName>
    </submittedName>
</protein>